<keyword evidence="1" id="KW-0479">Metal-binding</keyword>
<keyword evidence="3" id="KW-0732">Signal</keyword>
<dbReference type="InterPro" id="IPR000923">
    <property type="entry name" value="BlueCu_1"/>
</dbReference>
<keyword evidence="2" id="KW-0186">Copper</keyword>
<feature type="chain" id="PRO_5047390542" description="Blue (type 1) copper domain-containing protein" evidence="3">
    <location>
        <begin position="24"/>
        <end position="112"/>
    </location>
</feature>
<dbReference type="Proteomes" id="UP001058860">
    <property type="component" value="Chromosome"/>
</dbReference>
<evidence type="ECO:0000256" key="2">
    <source>
        <dbReference type="ARBA" id="ARBA00023008"/>
    </source>
</evidence>
<evidence type="ECO:0000256" key="3">
    <source>
        <dbReference type="SAM" id="SignalP"/>
    </source>
</evidence>
<reference evidence="6" key="1">
    <citation type="submission" date="2021-11" db="EMBL/GenBank/DDBJ databases">
        <title>Cultivation dependent microbiological survey of springs from the worlds oldest radium mine currently devoted to the extraction of radon-saturated water.</title>
        <authorList>
            <person name="Kapinusova G."/>
            <person name="Smrhova T."/>
            <person name="Strejcek M."/>
            <person name="Suman J."/>
            <person name="Jani K."/>
            <person name="Pajer P."/>
            <person name="Uhlik O."/>
        </authorList>
    </citation>
    <scope>NUCLEOTIDE SEQUENCE [LARGE SCALE GENOMIC DNA]</scope>
    <source>
        <strain evidence="6">J379</strain>
    </source>
</reference>
<dbReference type="InterPro" id="IPR008972">
    <property type="entry name" value="Cupredoxin"/>
</dbReference>
<sequence>MRKIVLPLAAAGALGVAVVPALAATKSVKVGDNYFVRSSGVPTVTVNAGDRVKWNFVGDSPHNVTVTKGPARFSSPTKTSGAYTKKVTKKGLYTIVCTIHGASDQSMKLRVR</sequence>
<evidence type="ECO:0000256" key="1">
    <source>
        <dbReference type="ARBA" id="ARBA00022723"/>
    </source>
</evidence>
<gene>
    <name evidence="5" type="ORF">LRS13_11775</name>
</gene>
<dbReference type="Pfam" id="PF00127">
    <property type="entry name" value="Copper-bind"/>
    <property type="match status" value="1"/>
</dbReference>
<dbReference type="EMBL" id="CP088295">
    <property type="protein sequence ID" value="UUY06153.1"/>
    <property type="molecule type" value="Genomic_DNA"/>
</dbReference>
<organism evidence="5 6">
    <name type="scientific">Svornostia abyssi</name>
    <dbReference type="NCBI Taxonomy" id="2898438"/>
    <lineage>
        <taxon>Bacteria</taxon>
        <taxon>Bacillati</taxon>
        <taxon>Actinomycetota</taxon>
        <taxon>Thermoleophilia</taxon>
        <taxon>Solirubrobacterales</taxon>
        <taxon>Baekduiaceae</taxon>
        <taxon>Svornostia</taxon>
    </lineage>
</organism>
<evidence type="ECO:0000313" key="5">
    <source>
        <dbReference type="EMBL" id="UUY06153.1"/>
    </source>
</evidence>
<proteinExistence type="predicted"/>
<accession>A0ABY5PNB2</accession>
<dbReference type="RefSeq" id="WP_353866582.1">
    <property type="nucleotide sequence ID" value="NZ_CP088295.1"/>
</dbReference>
<feature type="domain" description="Blue (type 1) copper" evidence="4">
    <location>
        <begin position="42"/>
        <end position="103"/>
    </location>
</feature>
<dbReference type="SUPFAM" id="SSF49503">
    <property type="entry name" value="Cupredoxins"/>
    <property type="match status" value="1"/>
</dbReference>
<feature type="signal peptide" evidence="3">
    <location>
        <begin position="1"/>
        <end position="23"/>
    </location>
</feature>
<evidence type="ECO:0000259" key="4">
    <source>
        <dbReference type="Pfam" id="PF00127"/>
    </source>
</evidence>
<dbReference type="Gene3D" id="2.60.40.420">
    <property type="entry name" value="Cupredoxins - blue copper proteins"/>
    <property type="match status" value="1"/>
</dbReference>
<name>A0ABY5PNB2_9ACTN</name>
<keyword evidence="6" id="KW-1185">Reference proteome</keyword>
<evidence type="ECO:0000313" key="6">
    <source>
        <dbReference type="Proteomes" id="UP001058860"/>
    </source>
</evidence>
<protein>
    <recommendedName>
        <fullName evidence="4">Blue (type 1) copper domain-containing protein</fullName>
    </recommendedName>
</protein>